<evidence type="ECO:0000313" key="2">
    <source>
        <dbReference type="EMBL" id="CAD6447889.1"/>
    </source>
</evidence>
<feature type="region of interest" description="Disordered" evidence="1">
    <location>
        <begin position="219"/>
        <end position="290"/>
    </location>
</feature>
<dbReference type="Proteomes" id="UP000624404">
    <property type="component" value="Unassembled WGS sequence"/>
</dbReference>
<feature type="compositionally biased region" description="Polar residues" evidence="1">
    <location>
        <begin position="21"/>
        <end position="44"/>
    </location>
</feature>
<dbReference type="InterPro" id="IPR012479">
    <property type="entry name" value="SAP30BP"/>
</dbReference>
<dbReference type="PANTHER" id="PTHR13464">
    <property type="entry name" value="TRANSCRIPTIONAL REGULATOR PROTEIN HCNGP"/>
    <property type="match status" value="1"/>
</dbReference>
<feature type="compositionally biased region" description="Basic residues" evidence="1">
    <location>
        <begin position="281"/>
        <end position="290"/>
    </location>
</feature>
<dbReference type="OrthoDB" id="1714508at2759"/>
<dbReference type="GO" id="GO:0005634">
    <property type="term" value="C:nucleus"/>
    <property type="evidence" value="ECO:0007669"/>
    <property type="project" value="TreeGrafter"/>
</dbReference>
<dbReference type="Pfam" id="PF07818">
    <property type="entry name" value="HCNGP"/>
    <property type="match status" value="1"/>
</dbReference>
<dbReference type="AlphaFoldDB" id="A0A8H2VZ37"/>
<name>A0A8H2VZ37_9HELO</name>
<accession>A0A8H2VZ37</accession>
<feature type="compositionally biased region" description="Gly residues" evidence="1">
    <location>
        <begin position="243"/>
        <end position="255"/>
    </location>
</feature>
<sequence length="290" mass="31515">MAGLVDYGSSDEEGSVHLDIPQQSSDTTEGSLLNNSNTDVTTEDVQAHATEPPSAENSRTIELPSNPKPDDPLVGPQLGPVEATQFPELEDALNEERGGEPQSPYTANRALLRDLTLPTVPNYDIPPSPPGSPVASTNAKFKHFLELKKRGTHFNEKLAKSAALKNPSLMQKLMDFADIDEAEQYSTTLPKDLWNPAGFPEYAYKEELAKSQQKILKEKEEKKARGQREALDFVPATNPADAGRGGALHTGGTSGKGQQSTAERIMAGLDKGRPNSPHMQGLKRKTRFES</sequence>
<comment type="caution">
    <text evidence="2">The sequence shown here is derived from an EMBL/GenBank/DDBJ whole genome shotgun (WGS) entry which is preliminary data.</text>
</comment>
<dbReference type="GO" id="GO:0006355">
    <property type="term" value="P:regulation of DNA-templated transcription"/>
    <property type="evidence" value="ECO:0007669"/>
    <property type="project" value="InterPro"/>
</dbReference>
<keyword evidence="3" id="KW-1185">Reference proteome</keyword>
<dbReference type="EMBL" id="CAJHIA010000030">
    <property type="protein sequence ID" value="CAD6447889.1"/>
    <property type="molecule type" value="Genomic_DNA"/>
</dbReference>
<protein>
    <submittedName>
        <fullName evidence="2">0ac3e0e8-5684-4929-ae06-3ee4da19b4c1</fullName>
    </submittedName>
</protein>
<dbReference type="PANTHER" id="PTHR13464:SF0">
    <property type="entry name" value="SAP30-BINDING PROTEIN"/>
    <property type="match status" value="1"/>
</dbReference>
<feature type="region of interest" description="Disordered" evidence="1">
    <location>
        <begin position="1"/>
        <end position="110"/>
    </location>
</feature>
<organism evidence="2 3">
    <name type="scientific">Sclerotinia trifoliorum</name>
    <dbReference type="NCBI Taxonomy" id="28548"/>
    <lineage>
        <taxon>Eukaryota</taxon>
        <taxon>Fungi</taxon>
        <taxon>Dikarya</taxon>
        <taxon>Ascomycota</taxon>
        <taxon>Pezizomycotina</taxon>
        <taxon>Leotiomycetes</taxon>
        <taxon>Helotiales</taxon>
        <taxon>Sclerotiniaceae</taxon>
        <taxon>Sclerotinia</taxon>
    </lineage>
</organism>
<gene>
    <name evidence="2" type="ORF">SCLTRI_LOCUS7681</name>
</gene>
<reference evidence="2" key="1">
    <citation type="submission" date="2020-10" db="EMBL/GenBank/DDBJ databases">
        <authorList>
            <person name="Kusch S."/>
        </authorList>
    </citation>
    <scope>NUCLEOTIDE SEQUENCE</scope>
    <source>
        <strain evidence="2">SwB9</strain>
    </source>
</reference>
<evidence type="ECO:0000256" key="1">
    <source>
        <dbReference type="SAM" id="MobiDB-lite"/>
    </source>
</evidence>
<evidence type="ECO:0000313" key="3">
    <source>
        <dbReference type="Proteomes" id="UP000624404"/>
    </source>
</evidence>
<proteinExistence type="predicted"/>
<feature type="compositionally biased region" description="Basic and acidic residues" evidence="1">
    <location>
        <begin position="219"/>
        <end position="231"/>
    </location>
</feature>